<dbReference type="Proteomes" id="UP000324106">
    <property type="component" value="Chromosome"/>
</dbReference>
<evidence type="ECO:0008006" key="10">
    <source>
        <dbReference type="Google" id="ProtNLM"/>
    </source>
</evidence>
<evidence type="ECO:0000256" key="6">
    <source>
        <dbReference type="SAM" id="MobiDB-lite"/>
    </source>
</evidence>
<sequence length="374" mass="41017">MQAASETPDRPERRPWSRLHRARVLYRNVSKRKMVWLLLKDTVNSCIEYRILGLAAEAAFFTLLSLPPLLLGLIALLGYADDWTNTDTVASIEENILRAAGTVLSDRGVRDIAKPLLDDVTQGKRPELVSLGFAIALWSGSRAVNVFIDTITVMYGLDGHRGIVKTRLLAFLLYIVALIIGAVVLPLAVVGPDRVVELVPWGTEVVAVLYWPAVILLSVAFLTTLYHVSVPVRSPWIEDIPGALVALGMWVLGSFLLRIYLTSQVEGPTIYGSLAAPIAVLLWIGISAFAVLVGAAVNAAIDRVWPSVATAAAREANERARAVQAAELVARVRAEAEDVDEDDPDMPSEFPERWSKFLPPDDVKSRIHSGWEKE</sequence>
<dbReference type="GO" id="GO:0005886">
    <property type="term" value="C:plasma membrane"/>
    <property type="evidence" value="ECO:0007669"/>
    <property type="project" value="UniProtKB-SubCell"/>
</dbReference>
<evidence type="ECO:0000313" key="9">
    <source>
        <dbReference type="Proteomes" id="UP000324106"/>
    </source>
</evidence>
<evidence type="ECO:0000256" key="4">
    <source>
        <dbReference type="ARBA" id="ARBA00022989"/>
    </source>
</evidence>
<reference evidence="8 9" key="1">
    <citation type="submission" date="2018-05" db="EMBL/GenBank/DDBJ databases">
        <title>Streptomyces venezuelae.</title>
        <authorList>
            <person name="Kim W."/>
            <person name="Lee N."/>
            <person name="Cho B.-K."/>
        </authorList>
    </citation>
    <scope>NUCLEOTIDE SEQUENCE [LARGE SCALE GENOMIC DNA]</scope>
    <source>
        <strain evidence="8 9">ATCC 15068</strain>
    </source>
</reference>
<gene>
    <name evidence="8" type="ORF">DEJ46_08780</name>
</gene>
<organism evidence="8 9">
    <name type="scientific">Streptomyces venezuelae</name>
    <dbReference type="NCBI Taxonomy" id="54571"/>
    <lineage>
        <taxon>Bacteria</taxon>
        <taxon>Bacillati</taxon>
        <taxon>Actinomycetota</taxon>
        <taxon>Actinomycetes</taxon>
        <taxon>Kitasatosporales</taxon>
        <taxon>Streptomycetaceae</taxon>
        <taxon>Streptomyces</taxon>
    </lineage>
</organism>
<protein>
    <recommendedName>
        <fullName evidence="10">YihY/virulence factor BrkB family protein</fullName>
    </recommendedName>
</protein>
<accession>A0A5P2ANN1</accession>
<dbReference type="PANTHER" id="PTHR30213:SF0">
    <property type="entry name" value="UPF0761 MEMBRANE PROTEIN YIHY"/>
    <property type="match status" value="1"/>
</dbReference>
<proteinExistence type="predicted"/>
<dbReference type="InterPro" id="IPR017039">
    <property type="entry name" value="Virul_fac_BrkB"/>
</dbReference>
<feature type="compositionally biased region" description="Acidic residues" evidence="6">
    <location>
        <begin position="337"/>
        <end position="346"/>
    </location>
</feature>
<feature type="transmembrane region" description="Helical" evidence="7">
    <location>
        <begin position="240"/>
        <end position="261"/>
    </location>
</feature>
<feature type="transmembrane region" description="Helical" evidence="7">
    <location>
        <begin position="273"/>
        <end position="297"/>
    </location>
</feature>
<evidence type="ECO:0000313" key="8">
    <source>
        <dbReference type="EMBL" id="QES19168.1"/>
    </source>
</evidence>
<feature type="compositionally biased region" description="Basic and acidic residues" evidence="6">
    <location>
        <begin position="350"/>
        <end position="374"/>
    </location>
</feature>
<keyword evidence="2" id="KW-1003">Cell membrane</keyword>
<feature type="transmembrane region" description="Helical" evidence="7">
    <location>
        <begin position="168"/>
        <end position="189"/>
    </location>
</feature>
<dbReference type="RefSeq" id="WP_150264975.1">
    <property type="nucleotide sequence ID" value="NZ_CP029194.1"/>
</dbReference>
<keyword evidence="5 7" id="KW-0472">Membrane</keyword>
<comment type="subcellular location">
    <subcellularLocation>
        <location evidence="1">Cell membrane</location>
        <topology evidence="1">Multi-pass membrane protein</topology>
    </subcellularLocation>
</comment>
<feature type="region of interest" description="Disordered" evidence="6">
    <location>
        <begin position="334"/>
        <end position="374"/>
    </location>
</feature>
<dbReference type="PANTHER" id="PTHR30213">
    <property type="entry name" value="INNER MEMBRANE PROTEIN YHJD"/>
    <property type="match status" value="1"/>
</dbReference>
<evidence type="ECO:0000256" key="5">
    <source>
        <dbReference type="ARBA" id="ARBA00023136"/>
    </source>
</evidence>
<evidence type="ECO:0000256" key="2">
    <source>
        <dbReference type="ARBA" id="ARBA00022475"/>
    </source>
</evidence>
<evidence type="ECO:0000256" key="3">
    <source>
        <dbReference type="ARBA" id="ARBA00022692"/>
    </source>
</evidence>
<keyword evidence="3 7" id="KW-0812">Transmembrane</keyword>
<evidence type="ECO:0000256" key="7">
    <source>
        <dbReference type="SAM" id="Phobius"/>
    </source>
</evidence>
<keyword evidence="4 7" id="KW-1133">Transmembrane helix</keyword>
<dbReference type="EMBL" id="CP029194">
    <property type="protein sequence ID" value="QES19168.1"/>
    <property type="molecule type" value="Genomic_DNA"/>
</dbReference>
<feature type="transmembrane region" description="Helical" evidence="7">
    <location>
        <begin position="58"/>
        <end position="80"/>
    </location>
</feature>
<dbReference type="OrthoDB" id="3209118at2"/>
<feature type="transmembrane region" description="Helical" evidence="7">
    <location>
        <begin position="209"/>
        <end position="228"/>
    </location>
</feature>
<name>A0A5P2ANN1_STRVZ</name>
<dbReference type="Pfam" id="PF03631">
    <property type="entry name" value="Virul_fac_BrkB"/>
    <property type="match status" value="1"/>
</dbReference>
<evidence type="ECO:0000256" key="1">
    <source>
        <dbReference type="ARBA" id="ARBA00004651"/>
    </source>
</evidence>
<dbReference type="AlphaFoldDB" id="A0A5P2ANN1"/>